<feature type="region of interest" description="Disordered" evidence="5">
    <location>
        <begin position="131"/>
        <end position="166"/>
    </location>
</feature>
<feature type="domain" description="HTH tetR-type" evidence="6">
    <location>
        <begin position="72"/>
        <end position="132"/>
    </location>
</feature>
<dbReference type="SUPFAM" id="SSF46689">
    <property type="entry name" value="Homeodomain-like"/>
    <property type="match status" value="1"/>
</dbReference>
<dbReference type="InterPro" id="IPR009057">
    <property type="entry name" value="Homeodomain-like_sf"/>
</dbReference>
<proteinExistence type="predicted"/>
<dbReference type="AlphaFoldDB" id="A0A1I5LFD9"/>
<keyword evidence="2 4" id="KW-0238">DNA-binding</keyword>
<evidence type="ECO:0000256" key="5">
    <source>
        <dbReference type="SAM" id="MobiDB-lite"/>
    </source>
</evidence>
<dbReference type="PANTHER" id="PTHR30055:SF234">
    <property type="entry name" value="HTH-TYPE TRANSCRIPTIONAL REGULATOR BETI"/>
    <property type="match status" value="1"/>
</dbReference>
<feature type="compositionally biased region" description="Basic residues" evidence="5">
    <location>
        <begin position="52"/>
        <end position="61"/>
    </location>
</feature>
<feature type="region of interest" description="Disordered" evidence="5">
    <location>
        <begin position="49"/>
        <end position="74"/>
    </location>
</feature>
<dbReference type="Proteomes" id="UP000199137">
    <property type="component" value="Unassembled WGS sequence"/>
</dbReference>
<dbReference type="GO" id="GO:0003700">
    <property type="term" value="F:DNA-binding transcription factor activity"/>
    <property type="evidence" value="ECO:0007669"/>
    <property type="project" value="TreeGrafter"/>
</dbReference>
<accession>A0A1I5LFD9</accession>
<dbReference type="STRING" id="112413.SAMN05421854_103569"/>
<sequence length="166" mass="18032">MLAKCKHFCRFAVSGQGPQWTALLPGAGDPGAPSGIPVQWLIMSKSSLPSRRFGRSGKRLRPRPEPQRVRGEPTRQRILAAAARIFAERGYAAGTTNRIAERAPVSIGSLYQYYPDKDAILVALAARKPCAATGKPPGRRRRSTGRSANSCTWPSPTTSTIRSCWA</sequence>
<evidence type="ECO:0000256" key="3">
    <source>
        <dbReference type="ARBA" id="ARBA00023163"/>
    </source>
</evidence>
<evidence type="ECO:0000259" key="6">
    <source>
        <dbReference type="PROSITE" id="PS50977"/>
    </source>
</evidence>
<feature type="compositionally biased region" description="Polar residues" evidence="5">
    <location>
        <begin position="148"/>
        <end position="166"/>
    </location>
</feature>
<evidence type="ECO:0000313" key="7">
    <source>
        <dbReference type="EMBL" id="SFO95998.1"/>
    </source>
</evidence>
<dbReference type="EMBL" id="FOWC01000003">
    <property type="protein sequence ID" value="SFO95998.1"/>
    <property type="molecule type" value="Genomic_DNA"/>
</dbReference>
<feature type="compositionally biased region" description="Basic and acidic residues" evidence="5">
    <location>
        <begin position="62"/>
        <end position="74"/>
    </location>
</feature>
<dbReference type="PANTHER" id="PTHR30055">
    <property type="entry name" value="HTH-TYPE TRANSCRIPTIONAL REGULATOR RUTR"/>
    <property type="match status" value="1"/>
</dbReference>
<dbReference type="InterPro" id="IPR001647">
    <property type="entry name" value="HTH_TetR"/>
</dbReference>
<name>A0A1I5LFD9_9PSEU</name>
<reference evidence="7 8" key="1">
    <citation type="submission" date="2016-10" db="EMBL/GenBank/DDBJ databases">
        <authorList>
            <person name="de Groot N.N."/>
        </authorList>
    </citation>
    <scope>NUCLEOTIDE SEQUENCE [LARGE SCALE GENOMIC DNA]</scope>
    <source>
        <strain evidence="7 8">DSM 44637</strain>
    </source>
</reference>
<feature type="DNA-binding region" description="H-T-H motif" evidence="4">
    <location>
        <begin position="95"/>
        <end position="114"/>
    </location>
</feature>
<gene>
    <name evidence="7" type="ORF">SAMN05421854_103569</name>
</gene>
<keyword evidence="3" id="KW-0804">Transcription</keyword>
<evidence type="ECO:0000256" key="2">
    <source>
        <dbReference type="ARBA" id="ARBA00023125"/>
    </source>
</evidence>
<dbReference type="Pfam" id="PF00440">
    <property type="entry name" value="TetR_N"/>
    <property type="match status" value="1"/>
</dbReference>
<dbReference type="PRINTS" id="PR00455">
    <property type="entry name" value="HTHTETR"/>
</dbReference>
<evidence type="ECO:0000256" key="4">
    <source>
        <dbReference type="PROSITE-ProRule" id="PRU00335"/>
    </source>
</evidence>
<evidence type="ECO:0000313" key="8">
    <source>
        <dbReference type="Proteomes" id="UP000199137"/>
    </source>
</evidence>
<evidence type="ECO:0000256" key="1">
    <source>
        <dbReference type="ARBA" id="ARBA00023015"/>
    </source>
</evidence>
<dbReference type="PROSITE" id="PS50977">
    <property type="entry name" value="HTH_TETR_2"/>
    <property type="match status" value="1"/>
</dbReference>
<dbReference type="GO" id="GO:0000976">
    <property type="term" value="F:transcription cis-regulatory region binding"/>
    <property type="evidence" value="ECO:0007669"/>
    <property type="project" value="TreeGrafter"/>
</dbReference>
<protein>
    <submittedName>
        <fullName evidence="7">Regulatory protein, tetR family</fullName>
    </submittedName>
</protein>
<keyword evidence="1" id="KW-0805">Transcription regulation</keyword>
<organism evidence="7 8">
    <name type="scientific">Amycolatopsis rubida</name>
    <dbReference type="NCBI Taxonomy" id="112413"/>
    <lineage>
        <taxon>Bacteria</taxon>
        <taxon>Bacillati</taxon>
        <taxon>Actinomycetota</taxon>
        <taxon>Actinomycetes</taxon>
        <taxon>Pseudonocardiales</taxon>
        <taxon>Pseudonocardiaceae</taxon>
        <taxon>Amycolatopsis</taxon>
    </lineage>
</organism>
<dbReference type="InterPro" id="IPR050109">
    <property type="entry name" value="HTH-type_TetR-like_transc_reg"/>
</dbReference>
<dbReference type="Gene3D" id="1.10.357.10">
    <property type="entry name" value="Tetracycline Repressor, domain 2"/>
    <property type="match status" value="1"/>
</dbReference>